<gene>
    <name evidence="1" type="ORF">C493_19116</name>
</gene>
<evidence type="ECO:0000313" key="1">
    <source>
        <dbReference type="EMBL" id="ELY50429.1"/>
    </source>
</evidence>
<sequence length="63" mass="7152">MIIEGYASKEVNAFADYSDAIPLKGEKIHDVVFRVVGVRNKDADDYIHLCVTNLHKKGSYRQI</sequence>
<protein>
    <submittedName>
        <fullName evidence="1">Uncharacterized protein</fullName>
    </submittedName>
</protein>
<dbReference type="Proteomes" id="UP000011602">
    <property type="component" value="Unassembled WGS sequence"/>
</dbReference>
<organism evidence="1 2">
    <name type="scientific">Natronolimnohabitans innermongolicus JCM 12255</name>
    <dbReference type="NCBI Taxonomy" id="1227499"/>
    <lineage>
        <taxon>Archaea</taxon>
        <taxon>Methanobacteriati</taxon>
        <taxon>Methanobacteriota</taxon>
        <taxon>Stenosarchaea group</taxon>
        <taxon>Halobacteria</taxon>
        <taxon>Halobacteriales</taxon>
        <taxon>Natrialbaceae</taxon>
        <taxon>Natronolimnohabitans</taxon>
    </lineage>
</organism>
<reference evidence="1 2" key="1">
    <citation type="journal article" date="2014" name="PLoS Genet.">
        <title>Phylogenetically driven sequencing of extremely halophilic archaea reveals strategies for static and dynamic osmo-response.</title>
        <authorList>
            <person name="Becker E.A."/>
            <person name="Seitzer P.M."/>
            <person name="Tritt A."/>
            <person name="Larsen D."/>
            <person name="Krusor M."/>
            <person name="Yao A.I."/>
            <person name="Wu D."/>
            <person name="Madern D."/>
            <person name="Eisen J.A."/>
            <person name="Darling A.E."/>
            <person name="Facciotti M.T."/>
        </authorList>
    </citation>
    <scope>NUCLEOTIDE SEQUENCE [LARGE SCALE GENOMIC DNA]</scope>
    <source>
        <strain evidence="1 2">JCM 12255</strain>
    </source>
</reference>
<keyword evidence="2" id="KW-1185">Reference proteome</keyword>
<name>L9WLT9_9EURY</name>
<dbReference type="EMBL" id="AOHZ01000086">
    <property type="protein sequence ID" value="ELY50429.1"/>
    <property type="molecule type" value="Genomic_DNA"/>
</dbReference>
<evidence type="ECO:0000313" key="2">
    <source>
        <dbReference type="Proteomes" id="UP000011602"/>
    </source>
</evidence>
<comment type="caution">
    <text evidence="1">The sequence shown here is derived from an EMBL/GenBank/DDBJ whole genome shotgun (WGS) entry which is preliminary data.</text>
</comment>
<accession>L9WLT9</accession>
<proteinExistence type="predicted"/>
<dbReference type="AlphaFoldDB" id="L9WLT9"/>